<dbReference type="RefSeq" id="WP_149544341.1">
    <property type="nucleotide sequence ID" value="NZ_VTPS01000002.1"/>
</dbReference>
<dbReference type="Gene3D" id="1.20.58.300">
    <property type="entry name" value="FlgN-like"/>
    <property type="match status" value="1"/>
</dbReference>
<accession>A0A5D8QG67</accession>
<dbReference type="Pfam" id="PF05130">
    <property type="entry name" value="FlgN"/>
    <property type="match status" value="1"/>
</dbReference>
<protein>
    <submittedName>
        <fullName evidence="3">Flagellar protein FlgN</fullName>
    </submittedName>
</protein>
<dbReference type="AlphaFoldDB" id="A0A5D8QG67"/>
<evidence type="ECO:0000313" key="4">
    <source>
        <dbReference type="Proteomes" id="UP000322976"/>
    </source>
</evidence>
<keyword evidence="1" id="KW-1005">Bacterial flagellum biogenesis</keyword>
<dbReference type="SUPFAM" id="SSF140566">
    <property type="entry name" value="FlgN-like"/>
    <property type="match status" value="1"/>
</dbReference>
<evidence type="ECO:0000256" key="2">
    <source>
        <dbReference type="SAM" id="Coils"/>
    </source>
</evidence>
<gene>
    <name evidence="3" type="ORF">FWJ32_02140</name>
</gene>
<proteinExistence type="predicted"/>
<evidence type="ECO:0000256" key="1">
    <source>
        <dbReference type="ARBA" id="ARBA00022795"/>
    </source>
</evidence>
<comment type="caution">
    <text evidence="3">The sequence shown here is derived from an EMBL/GenBank/DDBJ whole genome shotgun (WGS) entry which is preliminary data.</text>
</comment>
<dbReference type="InterPro" id="IPR036679">
    <property type="entry name" value="FlgN-like_sf"/>
</dbReference>
<keyword evidence="3" id="KW-0969">Cilium</keyword>
<sequence>MNLNELLDILEQEYEVYNDLNELGHKKKDVLIKGMVNELDGIVNAEQACIATISKLEDARERWLKANTKGNNIEDFNNLIENSNEEDKIKFKEFQERFKKLLQDVAEVNEHNQALIEQALEYIEFSINLIGDAISSDSVTYGSKGTNKKSSALFDEKI</sequence>
<feature type="coiled-coil region" evidence="2">
    <location>
        <begin position="91"/>
        <end position="118"/>
    </location>
</feature>
<keyword evidence="4" id="KW-1185">Reference proteome</keyword>
<dbReference type="EMBL" id="VTPS01000002">
    <property type="protein sequence ID" value="TZE83144.1"/>
    <property type="molecule type" value="Genomic_DNA"/>
</dbReference>
<organism evidence="3 4">
    <name type="scientific">Calorimonas adulescens</name>
    <dbReference type="NCBI Taxonomy" id="2606906"/>
    <lineage>
        <taxon>Bacteria</taxon>
        <taxon>Bacillati</taxon>
        <taxon>Bacillota</taxon>
        <taxon>Clostridia</taxon>
        <taxon>Thermoanaerobacterales</taxon>
        <taxon>Thermoanaerobacteraceae</taxon>
        <taxon>Calorimonas</taxon>
    </lineage>
</organism>
<evidence type="ECO:0000313" key="3">
    <source>
        <dbReference type="EMBL" id="TZE83144.1"/>
    </source>
</evidence>
<reference evidence="3 4" key="1">
    <citation type="submission" date="2019-08" db="EMBL/GenBank/DDBJ databases">
        <title>Calorimonas adulescens gen. nov., sp. nov., an anaerobic thermophilic bacterium from Sakhalin hot spring.</title>
        <authorList>
            <person name="Khomyakova M.A."/>
            <person name="Merkel A.Y."/>
            <person name="Novikov A."/>
            <person name="Bonch-Osmolovskaya E.A."/>
            <person name="Slobodkin A.I."/>
        </authorList>
    </citation>
    <scope>NUCLEOTIDE SEQUENCE [LARGE SCALE GENOMIC DNA]</scope>
    <source>
        <strain evidence="3 4">A05MB</strain>
    </source>
</reference>
<dbReference type="Proteomes" id="UP000322976">
    <property type="component" value="Unassembled WGS sequence"/>
</dbReference>
<name>A0A5D8QG67_9THEO</name>
<dbReference type="GO" id="GO:0044780">
    <property type="term" value="P:bacterial-type flagellum assembly"/>
    <property type="evidence" value="ECO:0007669"/>
    <property type="project" value="InterPro"/>
</dbReference>
<keyword evidence="3" id="KW-0282">Flagellum</keyword>
<keyword evidence="3" id="KW-0966">Cell projection</keyword>
<dbReference type="InterPro" id="IPR007809">
    <property type="entry name" value="FlgN-like"/>
</dbReference>
<keyword evidence="2" id="KW-0175">Coiled coil</keyword>